<evidence type="ECO:0000313" key="3">
    <source>
        <dbReference type="EMBL" id="QPT39340.1"/>
    </source>
</evidence>
<evidence type="ECO:0000256" key="2">
    <source>
        <dbReference type="PIRSR" id="PIRSR610708-1"/>
    </source>
</evidence>
<accession>A0A378XI43</accession>
<dbReference type="InterPro" id="IPR023214">
    <property type="entry name" value="HAD_sf"/>
</dbReference>
<reference evidence="4 5" key="1">
    <citation type="submission" date="2018-06" db="EMBL/GenBank/DDBJ databases">
        <authorList>
            <consortium name="Pathogen Informatics"/>
            <person name="Doyle S."/>
        </authorList>
    </citation>
    <scope>NUCLEOTIDE SEQUENCE [LARGE SCALE GENOMIC DNA]</scope>
    <source>
        <strain evidence="4 5">NCTC11997</strain>
    </source>
</reference>
<organism evidence="4 5">
    <name type="scientific">Oligella ureolytica</name>
    <dbReference type="NCBI Taxonomy" id="90244"/>
    <lineage>
        <taxon>Bacteria</taxon>
        <taxon>Pseudomonadati</taxon>
        <taxon>Pseudomonadota</taxon>
        <taxon>Betaproteobacteria</taxon>
        <taxon>Burkholderiales</taxon>
        <taxon>Alcaligenaceae</taxon>
        <taxon>Oligella</taxon>
    </lineage>
</organism>
<reference evidence="3 6" key="2">
    <citation type="submission" date="2020-12" db="EMBL/GenBank/DDBJ databases">
        <title>FDA dAtabase for Regulatory Grade micrObial Sequences (FDA-ARGOS): Supporting development and validation of Infectious Disease Dx tests.</title>
        <authorList>
            <person name="Sproer C."/>
            <person name="Gronow S."/>
            <person name="Severitt S."/>
            <person name="Schroder I."/>
            <person name="Tallon L."/>
            <person name="Sadzewicz L."/>
            <person name="Zhao X."/>
            <person name="Boylan J."/>
            <person name="Ott S."/>
            <person name="Bowen H."/>
            <person name="Vavikolanu K."/>
            <person name="Mehta A."/>
            <person name="Aluvathingal J."/>
            <person name="Nadendla S."/>
            <person name="Lowell S."/>
            <person name="Myers T."/>
            <person name="Yan Y."/>
            <person name="Sichtig H."/>
        </authorList>
    </citation>
    <scope>NUCLEOTIDE SEQUENCE [LARGE SCALE GENOMIC DNA]</scope>
    <source>
        <strain evidence="3 6">FDAARGOS_872</strain>
    </source>
</reference>
<dbReference type="EMBL" id="CP065725">
    <property type="protein sequence ID" value="QPT39340.1"/>
    <property type="molecule type" value="Genomic_DNA"/>
</dbReference>
<evidence type="ECO:0000313" key="6">
    <source>
        <dbReference type="Proteomes" id="UP000594903"/>
    </source>
</evidence>
<dbReference type="InterPro" id="IPR010708">
    <property type="entry name" value="5'(3')-deoxyribonucleotidase"/>
</dbReference>
<dbReference type="Gene3D" id="3.40.50.1000">
    <property type="entry name" value="HAD superfamily/HAD-like"/>
    <property type="match status" value="1"/>
</dbReference>
<dbReference type="EMBL" id="UGSB01000001">
    <property type="protein sequence ID" value="SUA55708.1"/>
    <property type="molecule type" value="Genomic_DNA"/>
</dbReference>
<dbReference type="SUPFAM" id="SSF56784">
    <property type="entry name" value="HAD-like"/>
    <property type="match status" value="1"/>
</dbReference>
<dbReference type="GO" id="GO:0008253">
    <property type="term" value="F:5'-nucleotidase activity"/>
    <property type="evidence" value="ECO:0007669"/>
    <property type="project" value="InterPro"/>
</dbReference>
<evidence type="ECO:0000256" key="1">
    <source>
        <dbReference type="ARBA" id="ARBA00009589"/>
    </source>
</evidence>
<dbReference type="InterPro" id="IPR036412">
    <property type="entry name" value="HAD-like_sf"/>
</dbReference>
<proteinExistence type="inferred from homology"/>
<feature type="active site" description="Nucleophile" evidence="2">
    <location>
        <position position="8"/>
    </location>
</feature>
<sequence>MVKTVYFDMDGVLADWVEGFTKLFPELPYSQYNAFSTKEQKVYRKVIDGEGDFYRDLHPFMPVVNALAELRTLGYQVEILSSVGKLFPERVIKQKEAWLAEYVEGEVVANFVHKSEHKARYATANTLLLDDRSKSVEPFLKAGGKAVIFHGDSVTEAQEVVGLVTKAFADELG</sequence>
<dbReference type="Pfam" id="PF06941">
    <property type="entry name" value="NT5C"/>
    <property type="match status" value="1"/>
</dbReference>
<dbReference type="AlphaFoldDB" id="A0A378XI43"/>
<dbReference type="GO" id="GO:0009264">
    <property type="term" value="P:deoxyribonucleotide catabolic process"/>
    <property type="evidence" value="ECO:0007669"/>
    <property type="project" value="InterPro"/>
</dbReference>
<dbReference type="Proteomes" id="UP000594903">
    <property type="component" value="Chromosome"/>
</dbReference>
<gene>
    <name evidence="3" type="ORF">I6G29_09170</name>
    <name evidence="4" type="ORF">NCTC11997_01900</name>
</gene>
<dbReference type="RefSeq" id="WP_018575215.1">
    <property type="nucleotide sequence ID" value="NZ_CP065725.1"/>
</dbReference>
<dbReference type="Proteomes" id="UP000254603">
    <property type="component" value="Unassembled WGS sequence"/>
</dbReference>
<keyword evidence="6" id="KW-1185">Reference proteome</keyword>
<name>A0A378XI43_9BURK</name>
<evidence type="ECO:0000313" key="4">
    <source>
        <dbReference type="EMBL" id="SUA55708.1"/>
    </source>
</evidence>
<protein>
    <submittedName>
        <fullName evidence="4">Uncharacterized protein conserved in bacteria</fullName>
    </submittedName>
</protein>
<dbReference type="OrthoDB" id="6120213at2"/>
<feature type="active site" description="Proton donor" evidence="2">
    <location>
        <position position="10"/>
    </location>
</feature>
<evidence type="ECO:0000313" key="5">
    <source>
        <dbReference type="Proteomes" id="UP000254603"/>
    </source>
</evidence>
<dbReference type="Gene3D" id="1.10.40.40">
    <property type="entry name" value="Deoxyribonucleotidase, domain 2"/>
    <property type="match status" value="1"/>
</dbReference>
<comment type="similarity">
    <text evidence="1">Belongs to the 5'(3')-deoxyribonucleotidase family.</text>
</comment>